<evidence type="ECO:0000313" key="5">
    <source>
        <dbReference type="EMBL" id="MCU6764142.1"/>
    </source>
</evidence>
<dbReference type="Pfam" id="PF00905">
    <property type="entry name" value="Transpeptidase"/>
    <property type="match status" value="1"/>
</dbReference>
<dbReference type="Proteomes" id="UP001652409">
    <property type="component" value="Unassembled WGS sequence"/>
</dbReference>
<reference evidence="5 6" key="1">
    <citation type="journal article" date="2021" name="ISME Commun">
        <title>Automated analysis of genomic sequences facilitates high-throughput and comprehensive description of bacteria.</title>
        <authorList>
            <person name="Hitch T.C.A."/>
        </authorList>
    </citation>
    <scope>NUCLEOTIDE SEQUENCE [LARGE SCALE GENOMIC DNA]</scope>
    <source>
        <strain evidence="5 6">Sanger_23</strain>
    </source>
</reference>
<organism evidence="5 6">
    <name type="scientific">Blautia ammoniilytica</name>
    <dbReference type="NCBI Taxonomy" id="2981782"/>
    <lineage>
        <taxon>Bacteria</taxon>
        <taxon>Bacillati</taxon>
        <taxon>Bacillota</taxon>
        <taxon>Clostridia</taxon>
        <taxon>Lachnospirales</taxon>
        <taxon>Lachnospiraceae</taxon>
        <taxon>Blautia</taxon>
    </lineage>
</organism>
<evidence type="ECO:0000256" key="1">
    <source>
        <dbReference type="SAM" id="MobiDB-lite"/>
    </source>
</evidence>
<sequence length="495" mass="54658">MKKLRDSEKKRQRELEKEYRRKEKEITKKKKKRNREYAFVSYFFAAVFFSMIAYLIYFNSVKSDDFINSPYNTRQDTFSDRVVRGKILSADGQVLAQTNVAEDGTEERYYPFSNMFAHVIGYDTNGKSGLESEANFSLLSSHAFFLDQMKNQFLNQKNMGDTVVSTLDSRLQQTAYNALGDRRGAVVVLEASTGKILAEVSRPDFDPNTLSQNWDILVNDENDSSLLNRATNGAYPPGSTFKIVTALDYFRSKGTFEGYSYLCQGSITVGDHSIQCYHGHVHGQEDFYSAFANSCNCAFADIGISLGGSSIRNTAEDLLFNKALPLNSYRKSSFTLDGKSGTSTVMQTAIGQGETLVSPMHMALITAAVANNGVLMKPYLIDRIENDSGDLVKRTQSSTYKRLMSSNEANLLGKMMRQVVTSGTASALNGRSYTVAGKTGSAEFNEQGDSHSWFVGYTNVDNPELVIAVIVENGGAGSEAAVPIAGQVFDAYYAS</sequence>
<feature type="region of interest" description="Disordered" evidence="1">
    <location>
        <begin position="1"/>
        <end position="20"/>
    </location>
</feature>
<gene>
    <name evidence="5" type="ORF">OCV61_01800</name>
</gene>
<feature type="domain" description="Penicillin-binding protein transpeptidase" evidence="3">
    <location>
        <begin position="184"/>
        <end position="489"/>
    </location>
</feature>
<evidence type="ECO:0000259" key="4">
    <source>
        <dbReference type="Pfam" id="PF21922"/>
    </source>
</evidence>
<evidence type="ECO:0000256" key="2">
    <source>
        <dbReference type="SAM" id="Phobius"/>
    </source>
</evidence>
<keyword evidence="2" id="KW-0472">Membrane</keyword>
<dbReference type="PANTHER" id="PTHR30627:SF24">
    <property type="entry name" value="PENICILLIN-BINDING PROTEIN 4B"/>
    <property type="match status" value="1"/>
</dbReference>
<protein>
    <submittedName>
        <fullName evidence="5">Penicillin-binding transpeptidase domain-containing protein</fullName>
    </submittedName>
</protein>
<proteinExistence type="predicted"/>
<dbReference type="RefSeq" id="WP_158420359.1">
    <property type="nucleotide sequence ID" value="NZ_JAOQJL010000002.1"/>
</dbReference>
<dbReference type="SUPFAM" id="SSF56601">
    <property type="entry name" value="beta-lactamase/transpeptidase-like"/>
    <property type="match status" value="1"/>
</dbReference>
<dbReference type="InterPro" id="IPR054120">
    <property type="entry name" value="PBPA_dimer"/>
</dbReference>
<keyword evidence="2" id="KW-1133">Transmembrane helix</keyword>
<dbReference type="Gene3D" id="3.90.1310.10">
    <property type="entry name" value="Penicillin-binding protein 2a (Domain 2)"/>
    <property type="match status" value="1"/>
</dbReference>
<keyword evidence="2" id="KW-0812">Transmembrane</keyword>
<dbReference type="Gene3D" id="3.40.710.10">
    <property type="entry name" value="DD-peptidase/beta-lactamase superfamily"/>
    <property type="match status" value="1"/>
</dbReference>
<dbReference type="InterPro" id="IPR012338">
    <property type="entry name" value="Beta-lactam/transpept-like"/>
</dbReference>
<name>A0ABT2TPY8_9FIRM</name>
<accession>A0ABT2TPY8</accession>
<dbReference type="InterPro" id="IPR001460">
    <property type="entry name" value="PCN-bd_Tpept"/>
</dbReference>
<feature type="transmembrane region" description="Helical" evidence="2">
    <location>
        <begin position="37"/>
        <end position="57"/>
    </location>
</feature>
<keyword evidence="6" id="KW-1185">Reference proteome</keyword>
<feature type="domain" description="Penicillin binding protein A dimerisation" evidence="4">
    <location>
        <begin position="84"/>
        <end position="163"/>
    </location>
</feature>
<dbReference type="InterPro" id="IPR036138">
    <property type="entry name" value="PBP_dimer_sf"/>
</dbReference>
<evidence type="ECO:0000259" key="3">
    <source>
        <dbReference type="Pfam" id="PF00905"/>
    </source>
</evidence>
<comment type="caution">
    <text evidence="5">The sequence shown here is derived from an EMBL/GenBank/DDBJ whole genome shotgun (WGS) entry which is preliminary data.</text>
</comment>
<dbReference type="PANTHER" id="PTHR30627">
    <property type="entry name" value="PEPTIDOGLYCAN D,D-TRANSPEPTIDASE"/>
    <property type="match status" value="1"/>
</dbReference>
<dbReference type="Pfam" id="PF21922">
    <property type="entry name" value="PBP_dimer_2"/>
    <property type="match status" value="1"/>
</dbReference>
<dbReference type="InterPro" id="IPR050515">
    <property type="entry name" value="Beta-lactam/transpept"/>
</dbReference>
<dbReference type="EMBL" id="JAOQJL010000002">
    <property type="protein sequence ID" value="MCU6764142.1"/>
    <property type="molecule type" value="Genomic_DNA"/>
</dbReference>
<evidence type="ECO:0000313" key="6">
    <source>
        <dbReference type="Proteomes" id="UP001652409"/>
    </source>
</evidence>
<dbReference type="SUPFAM" id="SSF56519">
    <property type="entry name" value="Penicillin binding protein dimerisation domain"/>
    <property type="match status" value="1"/>
</dbReference>